<organism evidence="2 4">
    <name type="scientific">Puccinia graminis f. sp. tritici</name>
    <dbReference type="NCBI Taxonomy" id="56615"/>
    <lineage>
        <taxon>Eukaryota</taxon>
        <taxon>Fungi</taxon>
        <taxon>Dikarya</taxon>
        <taxon>Basidiomycota</taxon>
        <taxon>Pucciniomycotina</taxon>
        <taxon>Pucciniomycetes</taxon>
        <taxon>Pucciniales</taxon>
        <taxon>Pucciniaceae</taxon>
        <taxon>Puccinia</taxon>
    </lineage>
</organism>
<evidence type="ECO:0000313" key="4">
    <source>
        <dbReference type="Proteomes" id="UP000325313"/>
    </source>
</evidence>
<reference evidence="3 4" key="1">
    <citation type="submission" date="2019-05" db="EMBL/GenBank/DDBJ databases">
        <title>Emergence of the Ug99 lineage of the wheat stem rust pathogen through somatic hybridization.</title>
        <authorList>
            <person name="Li F."/>
            <person name="Upadhyaya N.M."/>
            <person name="Sperschneider J."/>
            <person name="Matny O."/>
            <person name="Nguyen-Phuc H."/>
            <person name="Mago R."/>
            <person name="Raley C."/>
            <person name="Miller M.E."/>
            <person name="Silverstein K.A.T."/>
            <person name="Henningsen E."/>
            <person name="Hirsch C.D."/>
            <person name="Visser B."/>
            <person name="Pretorius Z.A."/>
            <person name="Steffenson B.J."/>
            <person name="Schwessinger B."/>
            <person name="Dodds P.N."/>
            <person name="Figueroa M."/>
        </authorList>
    </citation>
    <scope>NUCLEOTIDE SEQUENCE [LARGE SCALE GENOMIC DNA]</scope>
    <source>
        <strain evidence="1">21-0</strain>
        <strain evidence="2 4">Ug99</strain>
    </source>
</reference>
<dbReference type="EMBL" id="VDEP01000172">
    <property type="protein sequence ID" value="KAA1126219.1"/>
    <property type="molecule type" value="Genomic_DNA"/>
</dbReference>
<evidence type="ECO:0000313" key="2">
    <source>
        <dbReference type="EMBL" id="KAA1126219.1"/>
    </source>
</evidence>
<dbReference type="Proteomes" id="UP000324748">
    <property type="component" value="Unassembled WGS sequence"/>
</dbReference>
<evidence type="ECO:0000313" key="1">
    <source>
        <dbReference type="EMBL" id="KAA1106586.1"/>
    </source>
</evidence>
<comment type="caution">
    <text evidence="2">The sequence shown here is derived from an EMBL/GenBank/DDBJ whole genome shotgun (WGS) entry which is preliminary data.</text>
</comment>
<dbReference type="Proteomes" id="UP000325313">
    <property type="component" value="Unassembled WGS sequence"/>
</dbReference>
<keyword evidence="3" id="KW-1185">Reference proteome</keyword>
<proteinExistence type="predicted"/>
<accession>A0A5B0RLD8</accession>
<dbReference type="EMBL" id="VSWC01000040">
    <property type="protein sequence ID" value="KAA1106586.1"/>
    <property type="molecule type" value="Genomic_DNA"/>
</dbReference>
<gene>
    <name evidence="1" type="ORF">PGT21_036351</name>
    <name evidence="2" type="ORF">PGTUg99_015967</name>
</gene>
<protein>
    <submittedName>
        <fullName evidence="2">Uncharacterized protein</fullName>
    </submittedName>
</protein>
<dbReference type="AlphaFoldDB" id="A0A5B0RLD8"/>
<evidence type="ECO:0000313" key="3">
    <source>
        <dbReference type="Proteomes" id="UP000324748"/>
    </source>
</evidence>
<name>A0A5B0RLD8_PUCGR</name>
<sequence length="89" mass="10126">MPQSIIIRFAKTDPFQSCSLLLEVLSSLDLDPRSSFGCFCFCPTPLLSNPHSSLPYYNQHNRPSHIQLHSLKYIYPAQTYSPSFSCDLL</sequence>